<dbReference type="SUPFAM" id="SSF52540">
    <property type="entry name" value="P-loop containing nucleoside triphosphate hydrolases"/>
    <property type="match status" value="1"/>
</dbReference>
<name>A0A5Q0Q6S4_9SPHI</name>
<comment type="similarity">
    <text evidence="1 5">Belongs to the CoaE family.</text>
</comment>
<dbReference type="EC" id="2.7.1.24" evidence="5 6"/>
<evidence type="ECO:0000256" key="2">
    <source>
        <dbReference type="ARBA" id="ARBA00022741"/>
    </source>
</evidence>
<comment type="function">
    <text evidence="5">Catalyzes the phosphorylation of the 3'-hydroxyl group of dephosphocoenzyme A to form coenzyme A.</text>
</comment>
<keyword evidence="5" id="KW-0963">Cytoplasm</keyword>
<dbReference type="PANTHER" id="PTHR10695:SF46">
    <property type="entry name" value="BIFUNCTIONAL COENZYME A SYNTHASE-RELATED"/>
    <property type="match status" value="1"/>
</dbReference>
<dbReference type="Gene3D" id="3.40.50.300">
    <property type="entry name" value="P-loop containing nucleotide triphosphate hydrolases"/>
    <property type="match status" value="1"/>
</dbReference>
<comment type="catalytic activity">
    <reaction evidence="5">
        <text>3'-dephospho-CoA + ATP = ADP + CoA + H(+)</text>
        <dbReference type="Rhea" id="RHEA:18245"/>
        <dbReference type="ChEBI" id="CHEBI:15378"/>
        <dbReference type="ChEBI" id="CHEBI:30616"/>
        <dbReference type="ChEBI" id="CHEBI:57287"/>
        <dbReference type="ChEBI" id="CHEBI:57328"/>
        <dbReference type="ChEBI" id="CHEBI:456216"/>
        <dbReference type="EC" id="2.7.1.24"/>
    </reaction>
</comment>
<accession>A0A5Q0Q6S4</accession>
<feature type="binding site" evidence="5">
    <location>
        <begin position="12"/>
        <end position="17"/>
    </location>
    <ligand>
        <name>ATP</name>
        <dbReference type="ChEBI" id="CHEBI:30616"/>
    </ligand>
</feature>
<evidence type="ECO:0000256" key="4">
    <source>
        <dbReference type="ARBA" id="ARBA00022993"/>
    </source>
</evidence>
<evidence type="ECO:0000256" key="3">
    <source>
        <dbReference type="ARBA" id="ARBA00022840"/>
    </source>
</evidence>
<evidence type="ECO:0000313" key="8">
    <source>
        <dbReference type="Proteomes" id="UP000326921"/>
    </source>
</evidence>
<dbReference type="HAMAP" id="MF_00376">
    <property type="entry name" value="Dephospho_CoA_kinase"/>
    <property type="match status" value="1"/>
</dbReference>
<sequence>MGLKIGITGGIGVGKSLVSKIFKILAVPTYDADKEAKDIMIRSEAVRAALIETFGPEVYFEDGTLNRVWLSSRVFKDEVELKKLNSIVHPAVIKAAEDWAAAQSSPYSLKEAALLFESGSYRSLDYCILVSSPEELRIQRVMQRDQVDEEEVRRRISKQMPEKEKEALADFIIYNDDDHSLITQVMALHQQFLSSK</sequence>
<keyword evidence="5 7" id="KW-0808">Transferase</keyword>
<dbReference type="UniPathway" id="UPA00241">
    <property type="reaction ID" value="UER00356"/>
</dbReference>
<evidence type="ECO:0000256" key="1">
    <source>
        <dbReference type="ARBA" id="ARBA00009018"/>
    </source>
</evidence>
<evidence type="ECO:0000256" key="6">
    <source>
        <dbReference type="NCBIfam" id="TIGR00152"/>
    </source>
</evidence>
<dbReference type="GO" id="GO:0015937">
    <property type="term" value="P:coenzyme A biosynthetic process"/>
    <property type="evidence" value="ECO:0007669"/>
    <property type="project" value="UniProtKB-UniRule"/>
</dbReference>
<dbReference type="EMBL" id="CP045652">
    <property type="protein sequence ID" value="QGA25767.1"/>
    <property type="molecule type" value="Genomic_DNA"/>
</dbReference>
<reference evidence="7 8" key="1">
    <citation type="submission" date="2019-10" db="EMBL/GenBank/DDBJ databases">
        <authorList>
            <person name="Dong K."/>
        </authorList>
    </citation>
    <scope>NUCLEOTIDE SEQUENCE [LARGE SCALE GENOMIC DNA]</scope>
    <source>
        <strain evidence="8">dk4302</strain>
    </source>
</reference>
<dbReference type="PROSITE" id="PS51219">
    <property type="entry name" value="DPCK"/>
    <property type="match status" value="1"/>
</dbReference>
<comment type="subcellular location">
    <subcellularLocation>
        <location evidence="5">Cytoplasm</location>
    </subcellularLocation>
</comment>
<dbReference type="GO" id="GO:0004140">
    <property type="term" value="F:dephospho-CoA kinase activity"/>
    <property type="evidence" value="ECO:0007669"/>
    <property type="project" value="UniProtKB-UniRule"/>
</dbReference>
<gene>
    <name evidence="5" type="primary">coaE</name>
    <name evidence="7" type="ORF">GFH32_05275</name>
</gene>
<dbReference type="GO" id="GO:0005737">
    <property type="term" value="C:cytoplasm"/>
    <property type="evidence" value="ECO:0007669"/>
    <property type="project" value="UniProtKB-SubCell"/>
</dbReference>
<dbReference type="InterPro" id="IPR027417">
    <property type="entry name" value="P-loop_NTPase"/>
</dbReference>
<keyword evidence="2 5" id="KW-0547">Nucleotide-binding</keyword>
<evidence type="ECO:0000256" key="5">
    <source>
        <dbReference type="HAMAP-Rule" id="MF_00376"/>
    </source>
</evidence>
<keyword evidence="3 5" id="KW-0067">ATP-binding</keyword>
<dbReference type="Proteomes" id="UP000326921">
    <property type="component" value="Chromosome"/>
</dbReference>
<dbReference type="CDD" id="cd02022">
    <property type="entry name" value="DPCK"/>
    <property type="match status" value="1"/>
</dbReference>
<keyword evidence="4 5" id="KW-0173">Coenzyme A biosynthesis</keyword>
<comment type="pathway">
    <text evidence="5">Cofactor biosynthesis; coenzyme A biosynthesis; CoA from (R)-pantothenate: step 5/5.</text>
</comment>
<dbReference type="KEGG" id="sphe:GFH32_05275"/>
<dbReference type="GO" id="GO:0005524">
    <property type="term" value="F:ATP binding"/>
    <property type="evidence" value="ECO:0007669"/>
    <property type="project" value="UniProtKB-UniRule"/>
</dbReference>
<protein>
    <recommendedName>
        <fullName evidence="5 6">Dephospho-CoA kinase</fullName>
        <ecNumber evidence="5 6">2.7.1.24</ecNumber>
    </recommendedName>
    <alternativeName>
        <fullName evidence="5">Dephosphocoenzyme A kinase</fullName>
    </alternativeName>
</protein>
<proteinExistence type="inferred from homology"/>
<dbReference type="AlphaFoldDB" id="A0A5Q0Q6S4"/>
<dbReference type="InterPro" id="IPR001977">
    <property type="entry name" value="Depp_CoAkinase"/>
</dbReference>
<keyword evidence="8" id="KW-1185">Reference proteome</keyword>
<keyword evidence="5 7" id="KW-0418">Kinase</keyword>
<dbReference type="RefSeq" id="WP_153510087.1">
    <property type="nucleotide sequence ID" value="NZ_CP045652.1"/>
</dbReference>
<organism evidence="7 8">
    <name type="scientific">Sphingobacterium zhuxiongii</name>
    <dbReference type="NCBI Taxonomy" id="2662364"/>
    <lineage>
        <taxon>Bacteria</taxon>
        <taxon>Pseudomonadati</taxon>
        <taxon>Bacteroidota</taxon>
        <taxon>Sphingobacteriia</taxon>
        <taxon>Sphingobacteriales</taxon>
        <taxon>Sphingobacteriaceae</taxon>
        <taxon>Sphingobacterium</taxon>
    </lineage>
</organism>
<dbReference type="PANTHER" id="PTHR10695">
    <property type="entry name" value="DEPHOSPHO-COA KINASE-RELATED"/>
    <property type="match status" value="1"/>
</dbReference>
<dbReference type="NCBIfam" id="TIGR00152">
    <property type="entry name" value="dephospho-CoA kinase"/>
    <property type="match status" value="1"/>
</dbReference>
<dbReference type="Pfam" id="PF01121">
    <property type="entry name" value="CoaE"/>
    <property type="match status" value="1"/>
</dbReference>
<evidence type="ECO:0000313" key="7">
    <source>
        <dbReference type="EMBL" id="QGA25767.1"/>
    </source>
</evidence>